<feature type="transmembrane region" description="Helical" evidence="1">
    <location>
        <begin position="287"/>
        <end position="305"/>
    </location>
</feature>
<gene>
    <name evidence="3" type="ORF">CGZ91_13425</name>
</gene>
<feature type="transmembrane region" description="Helical" evidence="1">
    <location>
        <begin position="89"/>
        <end position="108"/>
    </location>
</feature>
<keyword evidence="1" id="KW-1133">Transmembrane helix</keyword>
<proteinExistence type="predicted"/>
<dbReference type="Proteomes" id="UP000216300">
    <property type="component" value="Unassembled WGS sequence"/>
</dbReference>
<feature type="transmembrane region" description="Helical" evidence="1">
    <location>
        <begin position="256"/>
        <end position="275"/>
    </location>
</feature>
<feature type="transmembrane region" description="Helical" evidence="1">
    <location>
        <begin position="128"/>
        <end position="150"/>
    </location>
</feature>
<feature type="transmembrane region" description="Helical" evidence="1">
    <location>
        <begin position="209"/>
        <end position="228"/>
    </location>
</feature>
<dbReference type="PANTHER" id="PTHR37312:SF1">
    <property type="entry name" value="MEMBRANE-BOUND ACYLTRANSFERASE YKRP-RELATED"/>
    <property type="match status" value="1"/>
</dbReference>
<feature type="transmembrane region" description="Helical" evidence="1">
    <location>
        <begin position="179"/>
        <end position="197"/>
    </location>
</feature>
<dbReference type="GO" id="GO:0016747">
    <property type="term" value="F:acyltransferase activity, transferring groups other than amino-acyl groups"/>
    <property type="evidence" value="ECO:0007669"/>
    <property type="project" value="InterPro"/>
</dbReference>
<accession>A0A255EAJ7</accession>
<comment type="caution">
    <text evidence="3">The sequence shown here is derived from an EMBL/GenBank/DDBJ whole genome shotgun (WGS) entry which is preliminary data.</text>
</comment>
<evidence type="ECO:0000313" key="3">
    <source>
        <dbReference type="EMBL" id="OYN88604.1"/>
    </source>
</evidence>
<evidence type="ECO:0000259" key="2">
    <source>
        <dbReference type="Pfam" id="PF01757"/>
    </source>
</evidence>
<reference evidence="3 4" key="1">
    <citation type="submission" date="2017-07" db="EMBL/GenBank/DDBJ databases">
        <title>Draft whole genome sequences of clinical Proprionibacteriaceae strains.</title>
        <authorList>
            <person name="Bernier A.-M."/>
            <person name="Bernard K."/>
            <person name="Domingo M.-C."/>
        </authorList>
    </citation>
    <scope>NUCLEOTIDE SEQUENCE [LARGE SCALE GENOMIC DNA]</scope>
    <source>
        <strain evidence="3 4">NML 150081</strain>
    </source>
</reference>
<dbReference type="OrthoDB" id="9811476at2"/>
<dbReference type="Pfam" id="PF01757">
    <property type="entry name" value="Acyl_transf_3"/>
    <property type="match status" value="1"/>
</dbReference>
<feature type="transmembrane region" description="Helical" evidence="1">
    <location>
        <begin position="317"/>
        <end position="340"/>
    </location>
</feature>
<dbReference type="EMBL" id="NMVJ01000011">
    <property type="protein sequence ID" value="OYN88604.1"/>
    <property type="molecule type" value="Genomic_DNA"/>
</dbReference>
<dbReference type="InterPro" id="IPR052734">
    <property type="entry name" value="Nod_factor_acetyltransferase"/>
</dbReference>
<dbReference type="AlphaFoldDB" id="A0A255EAJ7"/>
<feature type="transmembrane region" description="Helical" evidence="1">
    <location>
        <begin position="157"/>
        <end position="173"/>
    </location>
</feature>
<protein>
    <recommendedName>
        <fullName evidence="2">Acyltransferase 3 domain-containing protein</fullName>
    </recommendedName>
</protein>
<name>A0A255EAJ7_9ACTN</name>
<keyword evidence="1" id="KW-0812">Transmembrane</keyword>
<evidence type="ECO:0000313" key="4">
    <source>
        <dbReference type="Proteomes" id="UP000216300"/>
    </source>
</evidence>
<keyword evidence="1" id="KW-0472">Membrane</keyword>
<feature type="domain" description="Acyltransferase 3" evidence="2">
    <location>
        <begin position="25"/>
        <end position="337"/>
    </location>
</feature>
<dbReference type="PANTHER" id="PTHR37312">
    <property type="entry name" value="MEMBRANE-BOUND ACYLTRANSFERASE YKRP-RELATED"/>
    <property type="match status" value="1"/>
</dbReference>
<dbReference type="InterPro" id="IPR002656">
    <property type="entry name" value="Acyl_transf_3_dom"/>
</dbReference>
<dbReference type="RefSeq" id="WP_094455946.1">
    <property type="nucleotide sequence ID" value="NZ_NMVJ01000011.1"/>
</dbReference>
<sequence length="367" mass="41295">MSDSPTQPVRPEPTEASPAAKKRLDWVDAGKGLSILGVVTFHVVVRAETWEGLAGEITDLLTPVRLPLFFLLSGLFSHRIRELSLLGLFTRRLWFLVVPYVVWSLLFGVERYLMDPVAYPAYLIGWEILLPTTGLWFLHALVVFTVAAWLTKWLPGWLTVLLSFLPLLGLANPELAQVWIFHRCVAFLPIFMLGLHARSAWFWLAERAFRWWAVLLAFVCFFLAFGLYRGLQEWGEMRLDPATLHAVLITAECGRALIALPTGVVLAVAVSRAGWVSDALAYLGRRTLPIFVSHEMLIFAIYGFGPFYERTMTWLHTWVTPASTEVLLVTAMCITVGLLVDRLSKVPVLGWIVTPPSLGPKDRGQVR</sequence>
<keyword evidence="4" id="KW-1185">Reference proteome</keyword>
<evidence type="ECO:0000256" key="1">
    <source>
        <dbReference type="SAM" id="Phobius"/>
    </source>
</evidence>
<organism evidence="3 4">
    <name type="scientific">Parenemella sanctibonifatiensis</name>
    <dbReference type="NCBI Taxonomy" id="2016505"/>
    <lineage>
        <taxon>Bacteria</taxon>
        <taxon>Bacillati</taxon>
        <taxon>Actinomycetota</taxon>
        <taxon>Actinomycetes</taxon>
        <taxon>Propionibacteriales</taxon>
        <taxon>Propionibacteriaceae</taxon>
        <taxon>Parenemella</taxon>
    </lineage>
</organism>